<name>A0A940YD44_9BURK</name>
<keyword evidence="6" id="KW-1185">Reference proteome</keyword>
<dbReference type="SUPFAM" id="SSF53474">
    <property type="entry name" value="alpha/beta-Hydrolases"/>
    <property type="match status" value="1"/>
</dbReference>
<feature type="chain" id="PRO_5037531254" evidence="3">
    <location>
        <begin position="26"/>
        <end position="659"/>
    </location>
</feature>
<keyword evidence="2 5" id="KW-0378">Hydrolase</keyword>
<feature type="signal peptide" evidence="3">
    <location>
        <begin position="1"/>
        <end position="25"/>
    </location>
</feature>
<proteinExistence type="inferred from homology"/>
<dbReference type="InterPro" id="IPR000073">
    <property type="entry name" value="AB_hydrolase_1"/>
</dbReference>
<gene>
    <name evidence="5" type="ORF">KAK03_20870</name>
</gene>
<evidence type="ECO:0000313" key="6">
    <source>
        <dbReference type="Proteomes" id="UP000676246"/>
    </source>
</evidence>
<dbReference type="PANTHER" id="PTHR43248:SF2">
    <property type="entry name" value="PROLYL AMINOPEPTIDASE"/>
    <property type="match status" value="1"/>
</dbReference>
<dbReference type="RefSeq" id="WP_210856633.1">
    <property type="nucleotide sequence ID" value="NZ_JAGQDD010000021.1"/>
</dbReference>
<evidence type="ECO:0000256" key="1">
    <source>
        <dbReference type="ARBA" id="ARBA00010088"/>
    </source>
</evidence>
<sequence>MGVPKHLRWLLGLSIAAAAMGGAVAAPDERADALRLGQLTLHRCPNADDYCGALRRPLDPEGRVPGEIDIRFHYLRRERADRPAAGWLVAIEGGPGYPSSGTRYTYRRMFGPLLRERDLLTVDARGTGDSAAIHCPPLQQAPEMTARDVARCGRQLGASAPLYSTVQAADDLAAVLAALEAPPVDLYGDSYGTWSAQVFAYRHPGWLRSLVLDSAYPVPMTGGETPWYPFFAPTVRQAFDKVCQRSAPCASLPGTALERLQPVIDALRAEPFDARAQDASGRWWRFRADASLLATVMFVGAPAYAVARELDAAGRAFLQGDRLPLLRLMAETLAYKDPRDARRDPRYYSVGLYAAVTCQDYAQVYDMRLPPAQRRRQRDAAVAEQQSLHPDLYAPFTIDEFRGMPLDYSLIDACVDWPAPDPAHPPGPPVPPQPDMPAIPVLVLSGELDAITTPPEGAIAASLFPAGRQVVVANSFHLVASPPQRDDCGRQLLHRFLLTGSPGDTGCAERVAPIRTPPAFARRLADVAPAQPLPGHAGRLQDLQLAAAVAHTLADAAARVESAGPHSVGLRGGTIAIDHQGQGYRLRLRGVRWTEDVAVDGVLDWPQAAGLATAQVQVQGPGAVRGHLRVSWPEQQPGALARVQGELDGRHVDAQLTAP</sequence>
<comment type="caution">
    <text evidence="5">The sequence shown here is derived from an EMBL/GenBank/DDBJ whole genome shotgun (WGS) entry which is preliminary data.</text>
</comment>
<comment type="similarity">
    <text evidence="1">Belongs to the peptidase S33 family.</text>
</comment>
<organism evidence="5 6">
    <name type="scientific">Ideonella alba</name>
    <dbReference type="NCBI Taxonomy" id="2824118"/>
    <lineage>
        <taxon>Bacteria</taxon>
        <taxon>Pseudomonadati</taxon>
        <taxon>Pseudomonadota</taxon>
        <taxon>Betaproteobacteria</taxon>
        <taxon>Burkholderiales</taxon>
        <taxon>Sphaerotilaceae</taxon>
        <taxon>Ideonella</taxon>
    </lineage>
</organism>
<evidence type="ECO:0000256" key="2">
    <source>
        <dbReference type="ARBA" id="ARBA00022801"/>
    </source>
</evidence>
<dbReference type="InterPro" id="IPR029058">
    <property type="entry name" value="AB_hydrolase_fold"/>
</dbReference>
<dbReference type="AlphaFoldDB" id="A0A940YD44"/>
<dbReference type="InterPro" id="IPR051601">
    <property type="entry name" value="Serine_prot/Carboxylest_S33"/>
</dbReference>
<feature type="domain" description="AB hydrolase-1" evidence="4">
    <location>
        <begin position="87"/>
        <end position="479"/>
    </location>
</feature>
<reference evidence="5 6" key="1">
    <citation type="submission" date="2021-04" db="EMBL/GenBank/DDBJ databases">
        <title>The genome sequence of Ideonella sp. 3Y2.</title>
        <authorList>
            <person name="Liu Y."/>
        </authorList>
    </citation>
    <scope>NUCLEOTIDE SEQUENCE [LARGE SCALE GENOMIC DNA]</scope>
    <source>
        <strain evidence="5 6">3Y2</strain>
    </source>
</reference>
<dbReference type="Pfam" id="PF00561">
    <property type="entry name" value="Abhydrolase_1"/>
    <property type="match status" value="1"/>
</dbReference>
<evidence type="ECO:0000256" key="3">
    <source>
        <dbReference type="SAM" id="SignalP"/>
    </source>
</evidence>
<dbReference type="Proteomes" id="UP000676246">
    <property type="component" value="Unassembled WGS sequence"/>
</dbReference>
<accession>A0A940YD44</accession>
<dbReference type="PANTHER" id="PTHR43248">
    <property type="entry name" value="2-SUCCINYL-6-HYDROXY-2,4-CYCLOHEXADIENE-1-CARBOXYLATE SYNTHASE"/>
    <property type="match status" value="1"/>
</dbReference>
<keyword evidence="3" id="KW-0732">Signal</keyword>
<dbReference type="GO" id="GO:0016787">
    <property type="term" value="F:hydrolase activity"/>
    <property type="evidence" value="ECO:0007669"/>
    <property type="project" value="UniProtKB-KW"/>
</dbReference>
<evidence type="ECO:0000313" key="5">
    <source>
        <dbReference type="EMBL" id="MBQ0932931.1"/>
    </source>
</evidence>
<dbReference type="EMBL" id="JAGQDD010000021">
    <property type="protein sequence ID" value="MBQ0932931.1"/>
    <property type="molecule type" value="Genomic_DNA"/>
</dbReference>
<evidence type="ECO:0000259" key="4">
    <source>
        <dbReference type="Pfam" id="PF00561"/>
    </source>
</evidence>
<dbReference type="Gene3D" id="3.40.50.1820">
    <property type="entry name" value="alpha/beta hydrolase"/>
    <property type="match status" value="1"/>
</dbReference>
<protein>
    <submittedName>
        <fullName evidence="5">Alpha/beta hydrolase</fullName>
    </submittedName>
</protein>